<gene>
    <name evidence="1" type="ORF">MoryE10_13770</name>
</gene>
<proteinExistence type="predicted"/>
<protein>
    <submittedName>
        <fullName evidence="1">Uncharacterized protein</fullName>
    </submittedName>
</protein>
<dbReference type="RefSeq" id="WP_156302350.1">
    <property type="nucleotide sequence ID" value="NZ_AP019782.1"/>
</dbReference>
<dbReference type="AlphaFoldDB" id="A0A8D5AK58"/>
<accession>A0A8D5AK58</accession>
<reference evidence="1" key="1">
    <citation type="submission" date="2019-06" db="EMBL/GenBank/DDBJ databases">
        <title>Complete genome sequence of Methylogaea oryzae strain JCM16910.</title>
        <authorList>
            <person name="Asakawa S."/>
        </authorList>
    </citation>
    <scope>NUCLEOTIDE SEQUENCE</scope>
    <source>
        <strain evidence="1">E10</strain>
    </source>
</reference>
<dbReference type="Proteomes" id="UP000824988">
    <property type="component" value="Chromosome"/>
</dbReference>
<organism evidence="1 2">
    <name type="scientific">Methylogaea oryzae</name>
    <dbReference type="NCBI Taxonomy" id="1295382"/>
    <lineage>
        <taxon>Bacteria</taxon>
        <taxon>Pseudomonadati</taxon>
        <taxon>Pseudomonadota</taxon>
        <taxon>Gammaproteobacteria</taxon>
        <taxon>Methylococcales</taxon>
        <taxon>Methylococcaceae</taxon>
        <taxon>Methylogaea</taxon>
    </lineage>
</organism>
<sequence length="114" mass="11823">MATSSLNGVNTPLAAMRYSAERNIAKEKAAAQDAATATPGLANVVQGLDTIAPSLAHNMRIELDMGEGKLGARVINNTGVIHPVPLQYVASLSGLVRESGIEPRGVGSQVDEMV</sequence>
<name>A0A8D5AK58_9GAMM</name>
<evidence type="ECO:0000313" key="1">
    <source>
        <dbReference type="EMBL" id="BBL70771.1"/>
    </source>
</evidence>
<evidence type="ECO:0000313" key="2">
    <source>
        <dbReference type="Proteomes" id="UP000824988"/>
    </source>
</evidence>
<dbReference type="KEGG" id="moz:MoryE10_13770"/>
<keyword evidence="2" id="KW-1185">Reference proteome</keyword>
<dbReference type="EMBL" id="AP019782">
    <property type="protein sequence ID" value="BBL70771.1"/>
    <property type="molecule type" value="Genomic_DNA"/>
</dbReference>